<comment type="subcellular location">
    <subcellularLocation>
        <location evidence="1">Mitochondrion</location>
    </subcellularLocation>
</comment>
<protein>
    <submittedName>
        <fullName evidence="3">Uncharacterized protein</fullName>
    </submittedName>
</protein>
<dbReference type="OrthoDB" id="20734at2759"/>
<dbReference type="Proteomes" id="UP000452235">
    <property type="component" value="Unassembled WGS sequence"/>
</dbReference>
<dbReference type="GO" id="GO:0005739">
    <property type="term" value="C:mitochondrion"/>
    <property type="evidence" value="ECO:0007669"/>
    <property type="project" value="UniProtKB-SubCell"/>
</dbReference>
<accession>A0A5M3YLL1</accession>
<dbReference type="EMBL" id="BLJY01000001">
    <property type="protein sequence ID" value="GFF12287.1"/>
    <property type="molecule type" value="Genomic_DNA"/>
</dbReference>
<dbReference type="PANTHER" id="PTHR28133:SF1">
    <property type="entry name" value="REQUIRED FOR RESPIRATORY GROWTH PROTEIN 7, MITOCHONDRIAL"/>
    <property type="match status" value="1"/>
</dbReference>
<dbReference type="Gene3D" id="3.40.1350.10">
    <property type="match status" value="1"/>
</dbReference>
<dbReference type="InterPro" id="IPR011335">
    <property type="entry name" value="Restrct_endonuc-II-like"/>
</dbReference>
<sequence length="300" mass="33570">MHRLPPLRLLRPRPRLRHKPPLTHLTIHTFTRRLFKLPLPPPSPPNHHDLPSFLAHAARTALDPTSTTYIGTHYEYTVQETLLRSGFSLARTGGRLDAGIDLVGTWHLPAREHPLRAIVQCKSLKSKLGPNLVRELEGTVRANNATDTLGVLVSPREATKGVRDALARSTAPLVWMMVRREGGLRQVLWNARAEAIGLAGVGVEVRFSAEGDGKGDEGVVLTWDGEEMPGMDAVEAQMARVEREWLRLWGVSETQRERLLDVLEEMFPDERPLLYGRGGSSLTEGQREQVLERVRGKIAR</sequence>
<keyword evidence="4" id="KW-1185">Reference proteome</keyword>
<evidence type="ECO:0000313" key="3">
    <source>
        <dbReference type="EMBL" id="GFF12287.1"/>
    </source>
</evidence>
<organism evidence="3 4">
    <name type="scientific">Aspergillus terreus</name>
    <dbReference type="NCBI Taxonomy" id="33178"/>
    <lineage>
        <taxon>Eukaryota</taxon>
        <taxon>Fungi</taxon>
        <taxon>Dikarya</taxon>
        <taxon>Ascomycota</taxon>
        <taxon>Pezizomycotina</taxon>
        <taxon>Eurotiomycetes</taxon>
        <taxon>Eurotiomycetidae</taxon>
        <taxon>Eurotiales</taxon>
        <taxon>Aspergillaceae</taxon>
        <taxon>Aspergillus</taxon>
        <taxon>Aspergillus subgen. Circumdati</taxon>
    </lineage>
</organism>
<dbReference type="InterPro" id="IPR018828">
    <property type="entry name" value="RRG7"/>
</dbReference>
<evidence type="ECO:0000256" key="2">
    <source>
        <dbReference type="ARBA" id="ARBA00023128"/>
    </source>
</evidence>
<gene>
    <name evidence="3" type="ORF">ATEIFO6365_0001051000</name>
</gene>
<dbReference type="InterPro" id="IPR011856">
    <property type="entry name" value="tRNA_endonuc-like_dom_sf"/>
</dbReference>
<dbReference type="GO" id="GO:0006302">
    <property type="term" value="P:double-strand break repair"/>
    <property type="evidence" value="ECO:0007669"/>
    <property type="project" value="UniProtKB-ARBA"/>
</dbReference>
<keyword evidence="2" id="KW-0496">Mitochondrion</keyword>
<comment type="caution">
    <text evidence="3">The sequence shown here is derived from an EMBL/GenBank/DDBJ whole genome shotgun (WGS) entry which is preliminary data.</text>
</comment>
<name>A0A5M3YLL1_ASPTE</name>
<proteinExistence type="predicted"/>
<dbReference type="SUPFAM" id="SSF52980">
    <property type="entry name" value="Restriction endonuclease-like"/>
    <property type="match status" value="1"/>
</dbReference>
<reference evidence="3 4" key="1">
    <citation type="submission" date="2020-01" db="EMBL/GenBank/DDBJ databases">
        <title>Aspergillus terreus IFO 6365 whole genome shotgun sequence.</title>
        <authorList>
            <person name="Kanamasa S."/>
            <person name="Takahashi H."/>
        </authorList>
    </citation>
    <scope>NUCLEOTIDE SEQUENCE [LARGE SCALE GENOMIC DNA]</scope>
    <source>
        <strain evidence="3 4">IFO 6365</strain>
    </source>
</reference>
<evidence type="ECO:0000256" key="1">
    <source>
        <dbReference type="ARBA" id="ARBA00004173"/>
    </source>
</evidence>
<evidence type="ECO:0000313" key="4">
    <source>
        <dbReference type="Proteomes" id="UP000452235"/>
    </source>
</evidence>
<dbReference type="PANTHER" id="PTHR28133">
    <property type="entry name" value="REQUIRED FOR RESPIRATORY GROWTH PROTEIN 7, MITOCHONDRIAL"/>
    <property type="match status" value="1"/>
</dbReference>
<dbReference type="AlphaFoldDB" id="A0A5M3YLL1"/>
<dbReference type="GO" id="GO:0003676">
    <property type="term" value="F:nucleic acid binding"/>
    <property type="evidence" value="ECO:0007669"/>
    <property type="project" value="InterPro"/>
</dbReference>
<dbReference type="Pfam" id="PF10356">
    <property type="entry name" value="RRG7"/>
    <property type="match status" value="2"/>
</dbReference>